<evidence type="ECO:0000256" key="1">
    <source>
        <dbReference type="ARBA" id="ARBA00022670"/>
    </source>
</evidence>
<dbReference type="InterPro" id="IPR023827">
    <property type="entry name" value="Peptidase_S8_Asp-AS"/>
</dbReference>
<dbReference type="OrthoDB" id="1489355at2"/>
<feature type="region of interest" description="Disordered" evidence="7">
    <location>
        <begin position="249"/>
        <end position="281"/>
    </location>
</feature>
<dbReference type="SUPFAM" id="SSF52743">
    <property type="entry name" value="Subtilisin-like"/>
    <property type="match status" value="1"/>
</dbReference>
<dbReference type="Proteomes" id="UP000278609">
    <property type="component" value="Unassembled WGS sequence"/>
</dbReference>
<dbReference type="PANTHER" id="PTHR42884:SF14">
    <property type="entry name" value="NEUROENDOCRINE CONVERTASE 1"/>
    <property type="match status" value="1"/>
</dbReference>
<protein>
    <submittedName>
        <fullName evidence="11">Uncharacterized protein</fullName>
    </submittedName>
</protein>
<gene>
    <name evidence="11" type="ORF">EII40_13400</name>
</gene>
<evidence type="ECO:0000256" key="6">
    <source>
        <dbReference type="RuleBase" id="RU003355"/>
    </source>
</evidence>
<proteinExistence type="inferred from homology"/>
<sequence length="883" mass="96427">MKKNIIILLLLFTAGAPLSGQQHYYWSAGKKQFLTEVKNKFVVKLSSSVSSQQTRSALQGNSKIHSTDRLENYTEVVNSEALSLHEIRKLSGVVDILPAYSINKELLYVTGEILLAPKKGIEINQIIALTENNVKIIHKSKYNTFVLDVNDWSKLFEYANRIYESGKVEYCHPNFSFPLRKTQTQTDPLYPQQYYLNNTGQFGGTNNVDINAPEAWNITTGNTSVRVAVIDDGVEAHEDMAGRLLPGFTARSSAENPNRNGAPNNTNPPSTPYPNDNDSPIGHGQACAGIIAANHNGMGIRGIAPQVRIIPINIFNDWFIDQVFNGDYWMDFVRYRETFQDIANAIDAAWDTHAADVLSNSWGSGTTPNNADAIVAAINRARTQGRNGRGCPVIFASGNDWGQQGVTDVAFPVNVEGVITVGAIDNRGNIWNYSQRGASMDLVAPSGNIGSGDIRTTDRMGNLGYNNTNYMANFGGTSAACPQVAGVAALMLSVRPDLTEAQVRTILQNTARDLGSAGFDNTYGYGLVDAHAAVYAVAPRISGPTLVCNQATYTIENLPQGATVQWSASNNSMTLQSGQGTATALFRQTGFTNAEIRAAVRFNGATIANLAQAITVCQPFLSGPSAICNQATYTVENLPAGLQVQWQVHPGLHVYGQTNNSISVSKQSLTSPIEKGWVKATIVGTNITFRNDDILVWKSGTTQTNDLLVGQLDASGGQVEAVYPIQELGRNFQWSASNNWQAMIQGYHFTDFSGNPQSGASSVYITVRFDDPCGSETIIYKEFELPSTYSFSLSPNPVTDVTTLQWKLSGEAISMNSNSQVTQAVVWNRSTYEIQLWSGMTMLRSFRTNEPTFQIPMAGLPAELYFVRVIKDGQTYTQKLIKK</sequence>
<evidence type="ECO:0000256" key="2">
    <source>
        <dbReference type="ARBA" id="ARBA00022801"/>
    </source>
</evidence>
<feature type="chain" id="PRO_5018063157" evidence="8">
    <location>
        <begin position="20"/>
        <end position="883"/>
    </location>
</feature>
<dbReference type="InterPro" id="IPR015500">
    <property type="entry name" value="Peptidase_S8_subtilisin-rel"/>
</dbReference>
<keyword evidence="8" id="KW-0732">Signal</keyword>
<evidence type="ECO:0000256" key="3">
    <source>
        <dbReference type="ARBA" id="ARBA00022825"/>
    </source>
</evidence>
<feature type="signal peptide" evidence="8">
    <location>
        <begin position="1"/>
        <end position="19"/>
    </location>
</feature>
<feature type="domain" description="PKD-like" evidence="10">
    <location>
        <begin position="539"/>
        <end position="583"/>
    </location>
</feature>
<keyword evidence="2 5" id="KW-0378">Hydrolase</keyword>
<dbReference type="GO" id="GO:0016020">
    <property type="term" value="C:membrane"/>
    <property type="evidence" value="ECO:0007669"/>
    <property type="project" value="TreeGrafter"/>
</dbReference>
<dbReference type="InterPro" id="IPR000209">
    <property type="entry name" value="Peptidase_S8/S53_dom"/>
</dbReference>
<accession>A0A3P1XDM7</accession>
<dbReference type="Gene3D" id="3.40.50.200">
    <property type="entry name" value="Peptidase S8/S53 domain"/>
    <property type="match status" value="1"/>
</dbReference>
<dbReference type="Pfam" id="PF00082">
    <property type="entry name" value="Peptidase_S8"/>
    <property type="match status" value="1"/>
</dbReference>
<organism evidence="11 12">
    <name type="scientific">Tannerella forsythia</name>
    <name type="common">Bacteroides forsythus</name>
    <dbReference type="NCBI Taxonomy" id="28112"/>
    <lineage>
        <taxon>Bacteria</taxon>
        <taxon>Pseudomonadati</taxon>
        <taxon>Bacteroidota</taxon>
        <taxon>Bacteroidia</taxon>
        <taxon>Bacteroidales</taxon>
        <taxon>Tannerellaceae</taxon>
        <taxon>Tannerella</taxon>
    </lineage>
</organism>
<keyword evidence="3 5" id="KW-0720">Serine protease</keyword>
<dbReference type="PROSITE" id="PS51892">
    <property type="entry name" value="SUBTILASE"/>
    <property type="match status" value="1"/>
</dbReference>
<dbReference type="PROSITE" id="PS00136">
    <property type="entry name" value="SUBTILASE_ASP"/>
    <property type="match status" value="1"/>
</dbReference>
<comment type="caution">
    <text evidence="11">The sequence shown here is derived from an EMBL/GenBank/DDBJ whole genome shotgun (WGS) entry which is preliminary data.</text>
</comment>
<feature type="active site" description="Charge relay system" evidence="4 5">
    <location>
        <position position="478"/>
    </location>
</feature>
<comment type="similarity">
    <text evidence="5 6">Belongs to the peptidase S8 family.</text>
</comment>
<evidence type="ECO:0000259" key="9">
    <source>
        <dbReference type="Pfam" id="PF00082"/>
    </source>
</evidence>
<feature type="active site" description="Charge relay system" evidence="4 5">
    <location>
        <position position="283"/>
    </location>
</feature>
<dbReference type="GO" id="GO:0016485">
    <property type="term" value="P:protein processing"/>
    <property type="evidence" value="ECO:0007669"/>
    <property type="project" value="TreeGrafter"/>
</dbReference>
<evidence type="ECO:0000256" key="5">
    <source>
        <dbReference type="PROSITE-ProRule" id="PRU01240"/>
    </source>
</evidence>
<evidence type="ECO:0000313" key="11">
    <source>
        <dbReference type="EMBL" id="RRD56974.1"/>
    </source>
</evidence>
<evidence type="ECO:0000259" key="10">
    <source>
        <dbReference type="Pfam" id="PF19408"/>
    </source>
</evidence>
<keyword evidence="1 5" id="KW-0645">Protease</keyword>
<feature type="active site" description="Charge relay system" evidence="4 5">
    <location>
        <position position="231"/>
    </location>
</feature>
<reference evidence="11 12" key="1">
    <citation type="submission" date="2018-11" db="EMBL/GenBank/DDBJ databases">
        <title>Genomes From Bacteria Associated with the Canine Oral Cavity: a Test Case for Automated Genome-Based Taxonomic Assignment.</title>
        <authorList>
            <person name="Coil D.A."/>
            <person name="Jospin G."/>
            <person name="Darling A.E."/>
            <person name="Wallis C."/>
            <person name="Davis I.J."/>
            <person name="Harris S."/>
            <person name="Eisen J.A."/>
            <person name="Holcombe L.J."/>
            <person name="O'Flynn C."/>
        </authorList>
    </citation>
    <scope>NUCLEOTIDE SEQUENCE [LARGE SCALE GENOMIC DNA]</scope>
    <source>
        <strain evidence="11 12">OH2617_COT-023</strain>
    </source>
</reference>
<feature type="compositionally biased region" description="Low complexity" evidence="7">
    <location>
        <begin position="256"/>
        <end position="280"/>
    </location>
</feature>
<dbReference type="EMBL" id="RQYS01000092">
    <property type="protein sequence ID" value="RRD56974.1"/>
    <property type="molecule type" value="Genomic_DNA"/>
</dbReference>
<evidence type="ECO:0000313" key="12">
    <source>
        <dbReference type="Proteomes" id="UP000278609"/>
    </source>
</evidence>
<dbReference type="AlphaFoldDB" id="A0A3P1XDM7"/>
<dbReference type="GO" id="GO:0004252">
    <property type="term" value="F:serine-type endopeptidase activity"/>
    <property type="evidence" value="ECO:0007669"/>
    <property type="project" value="UniProtKB-UniRule"/>
</dbReference>
<evidence type="ECO:0000256" key="7">
    <source>
        <dbReference type="SAM" id="MobiDB-lite"/>
    </source>
</evidence>
<dbReference type="PROSITE" id="PS00138">
    <property type="entry name" value="SUBTILASE_SER"/>
    <property type="match status" value="1"/>
</dbReference>
<dbReference type="Pfam" id="PF19408">
    <property type="entry name" value="PKD_6"/>
    <property type="match status" value="1"/>
</dbReference>
<evidence type="ECO:0000256" key="8">
    <source>
        <dbReference type="SAM" id="SignalP"/>
    </source>
</evidence>
<dbReference type="InterPro" id="IPR023828">
    <property type="entry name" value="Peptidase_S8_Ser-AS"/>
</dbReference>
<name>A0A3P1XDM7_TANFO</name>
<dbReference type="InterPro" id="IPR036852">
    <property type="entry name" value="Peptidase_S8/S53_dom_sf"/>
</dbReference>
<dbReference type="PRINTS" id="PR00723">
    <property type="entry name" value="SUBTILISIN"/>
</dbReference>
<dbReference type="InterPro" id="IPR045829">
    <property type="entry name" value="PKD_6"/>
</dbReference>
<evidence type="ECO:0000256" key="4">
    <source>
        <dbReference type="PIRSR" id="PIRSR615500-1"/>
    </source>
</evidence>
<dbReference type="PANTHER" id="PTHR42884">
    <property type="entry name" value="PROPROTEIN CONVERTASE SUBTILISIN/KEXIN-RELATED"/>
    <property type="match status" value="1"/>
</dbReference>
<feature type="domain" description="Peptidase S8/S53" evidence="9">
    <location>
        <begin position="224"/>
        <end position="526"/>
    </location>
</feature>